<dbReference type="SUPFAM" id="SSF50978">
    <property type="entry name" value="WD40 repeat-like"/>
    <property type="match status" value="1"/>
</dbReference>
<dbReference type="AlphaFoldDB" id="A0A177AX55"/>
<evidence type="ECO:0000313" key="1">
    <source>
        <dbReference type="EMBL" id="OAF66082.1"/>
    </source>
</evidence>
<proteinExistence type="predicted"/>
<dbReference type="PANTHER" id="PTHR19850">
    <property type="entry name" value="GUANINE NUCLEOTIDE-BINDING PROTEIN BETA G PROTEIN BETA"/>
    <property type="match status" value="1"/>
</dbReference>
<organism evidence="1 2">
    <name type="scientific">Intoshia linei</name>
    <dbReference type="NCBI Taxonomy" id="1819745"/>
    <lineage>
        <taxon>Eukaryota</taxon>
        <taxon>Metazoa</taxon>
        <taxon>Spiralia</taxon>
        <taxon>Lophotrochozoa</taxon>
        <taxon>Mesozoa</taxon>
        <taxon>Orthonectida</taxon>
        <taxon>Rhopaluridae</taxon>
        <taxon>Intoshia</taxon>
    </lineage>
</organism>
<gene>
    <name evidence="1" type="ORF">A3Q56_06196</name>
</gene>
<dbReference type="InterPro" id="IPR036322">
    <property type="entry name" value="WD40_repeat_dom_sf"/>
</dbReference>
<accession>A0A177AX55</accession>
<sequence length="146" mass="16677">MSREAISDDSLKQLKNRLMCEAQHLISDIRKEQKKFIDVSINETCQNVEPIEVIELLSRRILTTQTKKKLHFQWGSDCRHILASQDEGGVSYWDAYGSCKEAIFGSEDKWICSCSISPNCSFACYGYFEILSEIVRSVIGAKHCFV</sequence>
<dbReference type="EMBL" id="LWCA01001043">
    <property type="protein sequence ID" value="OAF66082.1"/>
    <property type="molecule type" value="Genomic_DNA"/>
</dbReference>
<dbReference type="Gene3D" id="2.130.10.10">
    <property type="entry name" value="YVTN repeat-like/Quinoprotein amine dehydrogenase"/>
    <property type="match status" value="1"/>
</dbReference>
<dbReference type="InterPro" id="IPR015943">
    <property type="entry name" value="WD40/YVTN_repeat-like_dom_sf"/>
</dbReference>
<protein>
    <submittedName>
        <fullName evidence="1">Uncharacterized protein</fullName>
    </submittedName>
</protein>
<dbReference type="GO" id="GO:0007165">
    <property type="term" value="P:signal transduction"/>
    <property type="evidence" value="ECO:0007669"/>
    <property type="project" value="InterPro"/>
</dbReference>
<dbReference type="InterPro" id="IPR016346">
    <property type="entry name" value="G-protein_beta_1-5"/>
</dbReference>
<name>A0A177AX55_9BILA</name>
<reference evidence="1 2" key="1">
    <citation type="submission" date="2016-04" db="EMBL/GenBank/DDBJ databases">
        <title>The genome of Intoshia linei affirms orthonectids as highly simplified spiralians.</title>
        <authorList>
            <person name="Mikhailov K.V."/>
            <person name="Slusarev G.S."/>
            <person name="Nikitin M.A."/>
            <person name="Logacheva M.D."/>
            <person name="Penin A."/>
            <person name="Aleoshin V."/>
            <person name="Panchin Y.V."/>
        </authorList>
    </citation>
    <scope>NUCLEOTIDE SEQUENCE [LARGE SCALE GENOMIC DNA]</scope>
    <source>
        <strain evidence="1">Intl2013</strain>
        <tissue evidence="1">Whole animal</tissue>
    </source>
</reference>
<evidence type="ECO:0000313" key="2">
    <source>
        <dbReference type="Proteomes" id="UP000078046"/>
    </source>
</evidence>
<dbReference type="Proteomes" id="UP000078046">
    <property type="component" value="Unassembled WGS sequence"/>
</dbReference>
<comment type="caution">
    <text evidence="1">The sequence shown here is derived from an EMBL/GenBank/DDBJ whole genome shotgun (WGS) entry which is preliminary data.</text>
</comment>
<keyword evidence="2" id="KW-1185">Reference proteome</keyword>